<keyword evidence="2" id="KW-1185">Reference proteome</keyword>
<evidence type="ECO:0000313" key="2">
    <source>
        <dbReference type="Proteomes" id="UP001501218"/>
    </source>
</evidence>
<comment type="caution">
    <text evidence="1">The sequence shown here is derived from an EMBL/GenBank/DDBJ whole genome shotgun (WGS) entry which is preliminary data.</text>
</comment>
<dbReference type="RefSeq" id="WP_344136686.1">
    <property type="nucleotide sequence ID" value="NZ_BAAARA010000021.1"/>
</dbReference>
<sequence>MKAPNCKTALYEAQRALLLDAASLVRRRYVRAAGGDHSLAPEAAERLANILEGLARAEPALDKLDRDEAIALAHRLIDDDHPENSRMWPA</sequence>
<proteinExistence type="predicted"/>
<organism evidence="1 2">
    <name type="scientific">Saccharopolyspora halophila</name>
    <dbReference type="NCBI Taxonomy" id="405551"/>
    <lineage>
        <taxon>Bacteria</taxon>
        <taxon>Bacillati</taxon>
        <taxon>Actinomycetota</taxon>
        <taxon>Actinomycetes</taxon>
        <taxon>Pseudonocardiales</taxon>
        <taxon>Pseudonocardiaceae</taxon>
        <taxon>Saccharopolyspora</taxon>
    </lineage>
</organism>
<dbReference type="EMBL" id="BAAARA010000021">
    <property type="protein sequence ID" value="GAA2361154.1"/>
    <property type="molecule type" value="Genomic_DNA"/>
</dbReference>
<name>A0ABN3GV92_9PSEU</name>
<dbReference type="Proteomes" id="UP001501218">
    <property type="component" value="Unassembled WGS sequence"/>
</dbReference>
<gene>
    <name evidence="1" type="ORF">GCM10009854_45540</name>
</gene>
<reference evidence="1 2" key="1">
    <citation type="journal article" date="2019" name="Int. J. Syst. Evol. Microbiol.">
        <title>The Global Catalogue of Microorganisms (GCM) 10K type strain sequencing project: providing services to taxonomists for standard genome sequencing and annotation.</title>
        <authorList>
            <consortium name="The Broad Institute Genomics Platform"/>
            <consortium name="The Broad Institute Genome Sequencing Center for Infectious Disease"/>
            <person name="Wu L."/>
            <person name="Ma J."/>
        </authorList>
    </citation>
    <scope>NUCLEOTIDE SEQUENCE [LARGE SCALE GENOMIC DNA]</scope>
    <source>
        <strain evidence="1 2">JCM 16221</strain>
    </source>
</reference>
<accession>A0ABN3GV92</accession>
<evidence type="ECO:0000313" key="1">
    <source>
        <dbReference type="EMBL" id="GAA2361154.1"/>
    </source>
</evidence>
<protein>
    <submittedName>
        <fullName evidence="1">Uncharacterized protein</fullName>
    </submittedName>
</protein>